<protein>
    <submittedName>
        <fullName evidence="5">Uncharacterized protein</fullName>
    </submittedName>
</protein>
<evidence type="ECO:0000256" key="3">
    <source>
        <dbReference type="ARBA" id="ARBA00043970"/>
    </source>
</evidence>
<feature type="compositionally biased region" description="Low complexity" evidence="4">
    <location>
        <begin position="27"/>
        <end position="52"/>
    </location>
</feature>
<keyword evidence="2" id="KW-0496">Mitochondrion</keyword>
<comment type="caution">
    <text evidence="5">The sequence shown here is derived from an EMBL/GenBank/DDBJ whole genome shotgun (WGS) entry which is preliminary data.</text>
</comment>
<evidence type="ECO:0000313" key="6">
    <source>
        <dbReference type="Proteomes" id="UP000318582"/>
    </source>
</evidence>
<feature type="region of interest" description="Disordered" evidence="4">
    <location>
        <begin position="17"/>
        <end position="65"/>
    </location>
</feature>
<comment type="similarity">
    <text evidence="3">Belongs to the alpha-ketoglutarate dehydrogenase component 4 family.</text>
</comment>
<name>A0A507DVG6_9FUNG</name>
<dbReference type="GO" id="GO:0005739">
    <property type="term" value="C:mitochondrion"/>
    <property type="evidence" value="ECO:0007669"/>
    <property type="project" value="UniProtKB-SubCell"/>
</dbReference>
<dbReference type="PANTHER" id="PTHR31601">
    <property type="entry name" value="28S RIBOSOMAL PROTEIN S36, MITOCHONDRIAL"/>
    <property type="match status" value="1"/>
</dbReference>
<dbReference type="Proteomes" id="UP000318582">
    <property type="component" value="Unassembled WGS sequence"/>
</dbReference>
<accession>A0A507DVG6</accession>
<evidence type="ECO:0000256" key="2">
    <source>
        <dbReference type="ARBA" id="ARBA00023128"/>
    </source>
</evidence>
<dbReference type="AlphaFoldDB" id="A0A507DVG6"/>
<dbReference type="GO" id="GO:0004591">
    <property type="term" value="F:oxoglutarate dehydrogenase (succinyl-transferring) activity"/>
    <property type="evidence" value="ECO:0007669"/>
    <property type="project" value="TreeGrafter"/>
</dbReference>
<keyword evidence="6" id="KW-1185">Reference proteome</keyword>
<comment type="subcellular location">
    <subcellularLocation>
        <location evidence="1">Mitochondrion</location>
    </subcellularLocation>
</comment>
<proteinExistence type="inferred from homology"/>
<evidence type="ECO:0000313" key="5">
    <source>
        <dbReference type="EMBL" id="TPX55546.1"/>
    </source>
</evidence>
<sequence>MPFPKKHVPLIKFLGPRKFLQHPHAPPTASHSSPSSSTSASHLASQLSAPQQPQRVGNAITYASPAQLPKRYQRRMLTEAEIVAIQAGGADAVITGA</sequence>
<dbReference type="PANTHER" id="PTHR31601:SF2">
    <property type="entry name" value="ALPHA-KETOGLUTARATE DEHYDROGENASE COMPONENT 4"/>
    <property type="match status" value="1"/>
</dbReference>
<dbReference type="EMBL" id="QEAQ01000105">
    <property type="protein sequence ID" value="TPX55546.1"/>
    <property type="molecule type" value="Genomic_DNA"/>
</dbReference>
<dbReference type="GO" id="GO:0006103">
    <property type="term" value="P:2-oxoglutarate metabolic process"/>
    <property type="evidence" value="ECO:0007669"/>
    <property type="project" value="InterPro"/>
</dbReference>
<dbReference type="InterPro" id="IPR020373">
    <property type="entry name" value="Kgd4/YMR-31"/>
</dbReference>
<organism evidence="5 6">
    <name type="scientific">Powellomyces hirtus</name>
    <dbReference type="NCBI Taxonomy" id="109895"/>
    <lineage>
        <taxon>Eukaryota</taxon>
        <taxon>Fungi</taxon>
        <taxon>Fungi incertae sedis</taxon>
        <taxon>Chytridiomycota</taxon>
        <taxon>Chytridiomycota incertae sedis</taxon>
        <taxon>Chytridiomycetes</taxon>
        <taxon>Spizellomycetales</taxon>
        <taxon>Powellomycetaceae</taxon>
        <taxon>Powellomyces</taxon>
    </lineage>
</organism>
<evidence type="ECO:0000256" key="1">
    <source>
        <dbReference type="ARBA" id="ARBA00004173"/>
    </source>
</evidence>
<reference evidence="5 6" key="1">
    <citation type="journal article" date="2019" name="Sci. Rep.">
        <title>Comparative genomics of chytrid fungi reveal insights into the obligate biotrophic and pathogenic lifestyle of Synchytrium endobioticum.</title>
        <authorList>
            <person name="van de Vossenberg B.T.L.H."/>
            <person name="Warris S."/>
            <person name="Nguyen H.D.T."/>
            <person name="van Gent-Pelzer M.P.E."/>
            <person name="Joly D.L."/>
            <person name="van de Geest H.C."/>
            <person name="Bonants P.J.M."/>
            <person name="Smith D.S."/>
            <person name="Levesque C.A."/>
            <person name="van der Lee T.A.J."/>
        </authorList>
    </citation>
    <scope>NUCLEOTIDE SEQUENCE [LARGE SCALE GENOMIC DNA]</scope>
    <source>
        <strain evidence="5 6">CBS 809.83</strain>
    </source>
</reference>
<dbReference type="Pfam" id="PF10937">
    <property type="entry name" value="Kgd4-YMR31"/>
    <property type="match status" value="1"/>
</dbReference>
<evidence type="ECO:0000256" key="4">
    <source>
        <dbReference type="SAM" id="MobiDB-lite"/>
    </source>
</evidence>
<gene>
    <name evidence="5" type="ORF">PhCBS80983_g05241</name>
</gene>